<evidence type="ECO:0000259" key="3">
    <source>
        <dbReference type="PROSITE" id="PS51756"/>
    </source>
</evidence>
<evidence type="ECO:0000313" key="5">
    <source>
        <dbReference type="Proteomes" id="UP000595512"/>
    </source>
</evidence>
<feature type="coiled-coil region" evidence="2">
    <location>
        <begin position="6"/>
        <end position="40"/>
    </location>
</feature>
<dbReference type="Pfam" id="PF14411">
    <property type="entry name" value="LHH"/>
    <property type="match status" value="1"/>
</dbReference>
<dbReference type="AlphaFoldDB" id="A0AB37HHE0"/>
<dbReference type="PROSITE" id="PS51756">
    <property type="entry name" value="LXG"/>
    <property type="match status" value="1"/>
</dbReference>
<evidence type="ECO:0000256" key="1">
    <source>
        <dbReference type="ARBA" id="ARBA00034117"/>
    </source>
</evidence>
<reference evidence="4 5" key="1">
    <citation type="submission" date="2020-12" db="EMBL/GenBank/DDBJ databases">
        <title>Taxonomic evaluation of the Bacillus sporothermodurans group of bacteria based on whole genome sequences.</title>
        <authorList>
            <person name="Fiedler G."/>
            <person name="Herbstmann A.-D."/>
            <person name="Doll E."/>
            <person name="Wenning M."/>
            <person name="Brinks E."/>
            <person name="Kabisch J."/>
            <person name="Breitenwieser F."/>
            <person name="Lappann M."/>
            <person name="Boehnlein C."/>
            <person name="Franz C."/>
        </authorList>
    </citation>
    <scope>NUCLEOTIDE SEQUENCE [LARGE SCALE GENOMIC DNA]</scope>
    <source>
        <strain evidence="4 5">DSM 10599</strain>
    </source>
</reference>
<evidence type="ECO:0000256" key="2">
    <source>
        <dbReference type="SAM" id="Coils"/>
    </source>
</evidence>
<dbReference type="PANTHER" id="PTHR34976:SF2">
    <property type="entry name" value="TYPE VII SECRETION SYSTEM PROTEIN ESSD"/>
    <property type="match status" value="1"/>
</dbReference>
<gene>
    <name evidence="4" type="ORF">JGZ69_04820</name>
</gene>
<feature type="domain" description="LXG" evidence="3">
    <location>
        <begin position="1"/>
        <end position="235"/>
    </location>
</feature>
<dbReference type="InterPro" id="IPR026834">
    <property type="entry name" value="LHH"/>
</dbReference>
<comment type="similarity">
    <text evidence="1">In the N-terminal section; belongs to the LXG family.</text>
</comment>
<protein>
    <recommendedName>
        <fullName evidence="3">LXG domain-containing protein</fullName>
    </recommendedName>
</protein>
<dbReference type="Pfam" id="PF04740">
    <property type="entry name" value="LXG"/>
    <property type="match status" value="1"/>
</dbReference>
<dbReference type="InterPro" id="IPR051768">
    <property type="entry name" value="Bact_secretion_toxin"/>
</dbReference>
<organism evidence="4 5">
    <name type="scientific">Heyndrickxia sporothermodurans</name>
    <dbReference type="NCBI Taxonomy" id="46224"/>
    <lineage>
        <taxon>Bacteria</taxon>
        <taxon>Bacillati</taxon>
        <taxon>Bacillota</taxon>
        <taxon>Bacilli</taxon>
        <taxon>Bacillales</taxon>
        <taxon>Bacillaceae</taxon>
        <taxon>Heyndrickxia</taxon>
    </lineage>
</organism>
<proteinExistence type="inferred from homology"/>
<dbReference type="KEGG" id="hspo:JGZ69_04820"/>
<dbReference type="InterPro" id="IPR006829">
    <property type="entry name" value="LXG_dom"/>
</dbReference>
<sequence length="580" mass="65317">MKVLDVHGFRAGMDQIQERLEALNEQIEQLQHAIDGIITLEDSLKGKSGEAIRSYYQEIHQTFLLFFQSFLANYDTMIENMKHSLHGLEPDENGLINEVFLDYNLEYGLKKVESVTSSLTDEGNRIMQKVSDIVHLPKLQDDETMHQIKQAKEKVKTTLHQLHSFDKQATRSLDSVRKDIQTMSRFIEQMDSNLKGNKEIITNFTPQKLMRDESYRSLLGEFVQKGNMTPIQTIHREAHGNYKSIKYQVYPDGLIVMEYQKIGKDSTVYYEVVTDIPKEVEDGATVGIIEPTIDNILKGIYVGSGKAVGDTIEGWKGLYKLAEKYLGPTPSPDLLLKSGLIGTELYLDSKAVFGRAVDTGKYMVKAVKDGFVRDVINGDAESRSKYFTYLFTTLGIGVLGDKGISKIGNLGTKVGKFGEITAKVEGLSPSLGTVTAGSIPYNVMNRLEGQIQLVARKAFGDGNKGIGNGYQYWNKTTQFKNVKVYQRDDIINPNMKDARGRTNLERMQKGLAPLGPDGKSINLHHMTQRNESSIAEVTQTFHKDNSSVIHINPNTVPSGINRSEFNKWRTDYWKNRANDF</sequence>
<accession>A0AB37HHE0</accession>
<dbReference type="PANTHER" id="PTHR34976">
    <property type="entry name" value="RIBONUCLEASE YQCG-RELATED"/>
    <property type="match status" value="1"/>
</dbReference>
<keyword evidence="2" id="KW-0175">Coiled coil</keyword>
<name>A0AB37HHE0_9BACI</name>
<dbReference type="RefSeq" id="WP_107920992.1">
    <property type="nucleotide sequence ID" value="NZ_CP066701.1"/>
</dbReference>
<dbReference type="Proteomes" id="UP000595512">
    <property type="component" value="Chromosome"/>
</dbReference>
<dbReference type="EMBL" id="CP066701">
    <property type="protein sequence ID" value="QQX26220.1"/>
    <property type="molecule type" value="Genomic_DNA"/>
</dbReference>
<evidence type="ECO:0000313" key="4">
    <source>
        <dbReference type="EMBL" id="QQX26220.1"/>
    </source>
</evidence>